<keyword evidence="2" id="KW-1185">Reference proteome</keyword>
<dbReference type="Proteomes" id="UP001231649">
    <property type="component" value="Chromosome 4"/>
</dbReference>
<proteinExistence type="predicted"/>
<reference evidence="1" key="1">
    <citation type="submission" date="2023-03" db="EMBL/GenBank/DDBJ databases">
        <title>Chromosome-level genomes of two armyworms, Mythimna separata and Mythimna loreyi, provide insights into the biosynthesis and reception of sex pheromones.</title>
        <authorList>
            <person name="Zhao H."/>
        </authorList>
    </citation>
    <scope>NUCLEOTIDE SEQUENCE</scope>
    <source>
        <strain evidence="1">BeijingLab</strain>
    </source>
</reference>
<accession>A0ACC2QFG2</accession>
<name>A0ACC2QFG2_9NEOP</name>
<evidence type="ECO:0000313" key="2">
    <source>
        <dbReference type="Proteomes" id="UP001231649"/>
    </source>
</evidence>
<organism evidence="1 2">
    <name type="scientific">Mythimna loreyi</name>
    <dbReference type="NCBI Taxonomy" id="667449"/>
    <lineage>
        <taxon>Eukaryota</taxon>
        <taxon>Metazoa</taxon>
        <taxon>Ecdysozoa</taxon>
        <taxon>Arthropoda</taxon>
        <taxon>Hexapoda</taxon>
        <taxon>Insecta</taxon>
        <taxon>Pterygota</taxon>
        <taxon>Neoptera</taxon>
        <taxon>Endopterygota</taxon>
        <taxon>Lepidoptera</taxon>
        <taxon>Glossata</taxon>
        <taxon>Ditrysia</taxon>
        <taxon>Noctuoidea</taxon>
        <taxon>Noctuidae</taxon>
        <taxon>Noctuinae</taxon>
        <taxon>Hadenini</taxon>
        <taxon>Mythimna</taxon>
    </lineage>
</organism>
<comment type="caution">
    <text evidence="1">The sequence shown here is derived from an EMBL/GenBank/DDBJ whole genome shotgun (WGS) entry which is preliminary data.</text>
</comment>
<evidence type="ECO:0000313" key="1">
    <source>
        <dbReference type="EMBL" id="KAJ8715894.1"/>
    </source>
</evidence>
<protein>
    <submittedName>
        <fullName evidence="1">Uncharacterized protein</fullName>
    </submittedName>
</protein>
<dbReference type="EMBL" id="CM056780">
    <property type="protein sequence ID" value="KAJ8715894.1"/>
    <property type="molecule type" value="Genomic_DNA"/>
</dbReference>
<sequence length="269" mass="31262">MESVHYRLLLLAVIIITYIKTLLCVKSIPGRPVPNAEVLDELLSKFLGDSYSGSGLMDYILGTGNGTNTRTDHLDVNILDADSVKKIVKFAVQKHKKEIQQKIENETRSDTRRWNRFYYLDDYVVKTAFHLMKQTVYMTKEKVNLTRPFRKKYSDQFAYKIAILYGASATILSKMEGHLNQFDYFEYRTHFLWYLIIYEKILACNIEISDSIEKLFMIQGEFEKIRGPKPTASSKVELTQAELEAIEKNPHLRDEIIAQKNLDKKMNKG</sequence>
<gene>
    <name evidence="1" type="ORF">PYW08_013179</name>
</gene>